<dbReference type="EMBL" id="CAJVQA010002836">
    <property type="protein sequence ID" value="CAG8558779.1"/>
    <property type="molecule type" value="Genomic_DNA"/>
</dbReference>
<name>A0A9N9FSG8_9GLOM</name>
<protein>
    <submittedName>
        <fullName evidence="7">9855_t:CDS:1</fullName>
    </submittedName>
</protein>
<comment type="caution">
    <text evidence="7">The sequence shown here is derived from an EMBL/GenBank/DDBJ whole genome shotgun (WGS) entry which is preliminary data.</text>
</comment>
<dbReference type="GO" id="GO:0004930">
    <property type="term" value="F:G protein-coupled receptor activity"/>
    <property type="evidence" value="ECO:0007669"/>
    <property type="project" value="TreeGrafter"/>
</dbReference>
<keyword evidence="8" id="KW-1185">Reference proteome</keyword>
<dbReference type="Proteomes" id="UP000789759">
    <property type="component" value="Unassembled WGS sequence"/>
</dbReference>
<evidence type="ECO:0000313" key="8">
    <source>
        <dbReference type="Proteomes" id="UP000789759"/>
    </source>
</evidence>
<keyword evidence="2 5" id="KW-0812">Transmembrane</keyword>
<evidence type="ECO:0000256" key="3">
    <source>
        <dbReference type="ARBA" id="ARBA00022989"/>
    </source>
</evidence>
<keyword evidence="6" id="KW-0732">Signal</keyword>
<dbReference type="PANTHER" id="PTHR23112">
    <property type="entry name" value="G PROTEIN-COUPLED RECEPTOR 157-RELATED"/>
    <property type="match status" value="1"/>
</dbReference>
<evidence type="ECO:0000313" key="7">
    <source>
        <dbReference type="EMBL" id="CAG8558779.1"/>
    </source>
</evidence>
<sequence length="247" mass="27741">MFAFSFALLLSLLPAAANIYGLDELTGGCWYRGAGQQYILIWEWTTFFGWMDASILYCAIVIIMIIRKLNLVAKQFDTLDFSSTSRSSSHLPLISKARISSVVRRVMWYPVLPVAQIFGGFTQTYYHINHEIPYVVLLICFIGLSLQGLLNALVFSQDIAVTLSQPSLLEWLRYMLLIKIFSFPKTTSRVNPSNNLSSINSSVGNKLSAPSVLVEKDNSDKQNVVQGSSIELTEKISEEIVTTLRRL</sequence>
<comment type="subcellular location">
    <subcellularLocation>
        <location evidence="1">Membrane</location>
        <topology evidence="1">Multi-pass membrane protein</topology>
    </subcellularLocation>
</comment>
<evidence type="ECO:0000256" key="1">
    <source>
        <dbReference type="ARBA" id="ARBA00004141"/>
    </source>
</evidence>
<feature type="transmembrane region" description="Helical" evidence="5">
    <location>
        <begin position="132"/>
        <end position="155"/>
    </location>
</feature>
<dbReference type="AlphaFoldDB" id="A0A9N9FSG8"/>
<feature type="transmembrane region" description="Helical" evidence="5">
    <location>
        <begin position="41"/>
        <end position="66"/>
    </location>
</feature>
<evidence type="ECO:0000256" key="4">
    <source>
        <dbReference type="ARBA" id="ARBA00023136"/>
    </source>
</evidence>
<feature type="signal peptide" evidence="6">
    <location>
        <begin position="1"/>
        <end position="17"/>
    </location>
</feature>
<keyword evidence="4 5" id="KW-0472">Membrane</keyword>
<evidence type="ECO:0000256" key="2">
    <source>
        <dbReference type="ARBA" id="ARBA00022692"/>
    </source>
</evidence>
<dbReference type="PANTHER" id="PTHR23112:SF0">
    <property type="entry name" value="TRANSMEMBRANE PROTEIN 116"/>
    <property type="match status" value="1"/>
</dbReference>
<dbReference type="OrthoDB" id="3251871at2759"/>
<keyword evidence="3 5" id="KW-1133">Transmembrane helix</keyword>
<accession>A0A9N9FSG8</accession>
<evidence type="ECO:0000256" key="6">
    <source>
        <dbReference type="SAM" id="SignalP"/>
    </source>
</evidence>
<dbReference type="GO" id="GO:0007189">
    <property type="term" value="P:adenylate cyclase-activating G protein-coupled receptor signaling pathway"/>
    <property type="evidence" value="ECO:0007669"/>
    <property type="project" value="TreeGrafter"/>
</dbReference>
<feature type="transmembrane region" description="Helical" evidence="5">
    <location>
        <begin position="106"/>
        <end position="126"/>
    </location>
</feature>
<dbReference type="GO" id="GO:0005886">
    <property type="term" value="C:plasma membrane"/>
    <property type="evidence" value="ECO:0007669"/>
    <property type="project" value="TreeGrafter"/>
</dbReference>
<reference evidence="7" key="1">
    <citation type="submission" date="2021-06" db="EMBL/GenBank/DDBJ databases">
        <authorList>
            <person name="Kallberg Y."/>
            <person name="Tangrot J."/>
            <person name="Rosling A."/>
        </authorList>
    </citation>
    <scope>NUCLEOTIDE SEQUENCE</scope>
    <source>
        <strain evidence="7">FL966</strain>
    </source>
</reference>
<gene>
    <name evidence="7" type="ORF">CPELLU_LOCUS5103</name>
</gene>
<proteinExistence type="predicted"/>
<feature type="chain" id="PRO_5040360759" evidence="6">
    <location>
        <begin position="18"/>
        <end position="247"/>
    </location>
</feature>
<organism evidence="7 8">
    <name type="scientific">Cetraspora pellucida</name>
    <dbReference type="NCBI Taxonomy" id="1433469"/>
    <lineage>
        <taxon>Eukaryota</taxon>
        <taxon>Fungi</taxon>
        <taxon>Fungi incertae sedis</taxon>
        <taxon>Mucoromycota</taxon>
        <taxon>Glomeromycotina</taxon>
        <taxon>Glomeromycetes</taxon>
        <taxon>Diversisporales</taxon>
        <taxon>Gigasporaceae</taxon>
        <taxon>Cetraspora</taxon>
    </lineage>
</organism>
<evidence type="ECO:0000256" key="5">
    <source>
        <dbReference type="SAM" id="Phobius"/>
    </source>
</evidence>